<dbReference type="OrthoDB" id="1577640at2759"/>
<reference evidence="2" key="2">
    <citation type="journal article" date="2007" name="Science">
        <title>Draft genome sequence of the sexually transmitted pathogen Trichomonas vaginalis.</title>
        <authorList>
            <person name="Carlton J.M."/>
            <person name="Hirt R.P."/>
            <person name="Silva J.C."/>
            <person name="Delcher A.L."/>
            <person name="Schatz M."/>
            <person name="Zhao Q."/>
            <person name="Wortman J.R."/>
            <person name="Bidwell S.L."/>
            <person name="Alsmark U.C.M."/>
            <person name="Besteiro S."/>
            <person name="Sicheritz-Ponten T."/>
            <person name="Noel C.J."/>
            <person name="Dacks J.B."/>
            <person name="Foster P.G."/>
            <person name="Simillion C."/>
            <person name="Van de Peer Y."/>
            <person name="Miranda-Saavedra D."/>
            <person name="Barton G.J."/>
            <person name="Westrop G.D."/>
            <person name="Mueller S."/>
            <person name="Dessi D."/>
            <person name="Fiori P.L."/>
            <person name="Ren Q."/>
            <person name="Paulsen I."/>
            <person name="Zhang H."/>
            <person name="Bastida-Corcuera F.D."/>
            <person name="Simoes-Barbosa A."/>
            <person name="Brown M.T."/>
            <person name="Hayes R.D."/>
            <person name="Mukherjee M."/>
            <person name="Okumura C.Y."/>
            <person name="Schneider R."/>
            <person name="Smith A.J."/>
            <person name="Vanacova S."/>
            <person name="Villalvazo M."/>
            <person name="Haas B.J."/>
            <person name="Pertea M."/>
            <person name="Feldblyum T.V."/>
            <person name="Utterback T.R."/>
            <person name="Shu C.L."/>
            <person name="Osoegawa K."/>
            <person name="de Jong P.J."/>
            <person name="Hrdy I."/>
            <person name="Horvathova L."/>
            <person name="Zubacova Z."/>
            <person name="Dolezal P."/>
            <person name="Malik S.B."/>
            <person name="Logsdon J.M. Jr."/>
            <person name="Henze K."/>
            <person name="Gupta A."/>
            <person name="Wang C.C."/>
            <person name="Dunne R.L."/>
            <person name="Upcroft J.A."/>
            <person name="Upcroft P."/>
            <person name="White O."/>
            <person name="Salzberg S.L."/>
            <person name="Tang P."/>
            <person name="Chiu C.-H."/>
            <person name="Lee Y.-S."/>
            <person name="Embley T.M."/>
            <person name="Coombs G.H."/>
            <person name="Mottram J.C."/>
            <person name="Tachezy J."/>
            <person name="Fraser-Liggett C.M."/>
            <person name="Johnson P.J."/>
        </authorList>
    </citation>
    <scope>NUCLEOTIDE SEQUENCE [LARGE SCALE GENOMIC DNA]</scope>
    <source>
        <strain evidence="2">G3</strain>
    </source>
</reference>
<name>A2DHP1_TRIV3</name>
<evidence type="ECO:0008006" key="4">
    <source>
        <dbReference type="Google" id="ProtNLM"/>
    </source>
</evidence>
<proteinExistence type="predicted"/>
<dbReference type="SUPFAM" id="SSF48403">
    <property type="entry name" value="Ankyrin repeat"/>
    <property type="match status" value="1"/>
</dbReference>
<dbReference type="VEuPathDB" id="TrichDB:TVAG_365970"/>
<keyword evidence="1" id="KW-1133">Transmembrane helix</keyword>
<dbReference type="PANTHER" id="PTHR24159:SF5">
    <property type="entry name" value="ANK_REP_REGION DOMAIN-CONTAINING PROTEIN"/>
    <property type="match status" value="1"/>
</dbReference>
<feature type="transmembrane region" description="Helical" evidence="1">
    <location>
        <begin position="153"/>
        <end position="172"/>
    </location>
</feature>
<dbReference type="KEGG" id="tva:5465623"/>
<dbReference type="InterPro" id="IPR036770">
    <property type="entry name" value="Ankyrin_rpt-contain_sf"/>
</dbReference>
<dbReference type="SMR" id="A2DHP1"/>
<dbReference type="RefSeq" id="XP_001581075.1">
    <property type="nucleotide sequence ID" value="XM_001581025.1"/>
</dbReference>
<dbReference type="InParanoid" id="A2DHP1"/>
<protein>
    <recommendedName>
        <fullName evidence="4">DUF3447 domain-containing protein</fullName>
    </recommendedName>
</protein>
<gene>
    <name evidence="2" type="ORF">TVAG_365970</name>
</gene>
<dbReference type="EMBL" id="DS113201">
    <property type="protein sequence ID" value="EAY20089.1"/>
    <property type="molecule type" value="Genomic_DNA"/>
</dbReference>
<keyword evidence="1" id="KW-0472">Membrane</keyword>
<evidence type="ECO:0000313" key="3">
    <source>
        <dbReference type="Proteomes" id="UP000001542"/>
    </source>
</evidence>
<keyword evidence="1" id="KW-0812">Transmembrane</keyword>
<evidence type="ECO:0000256" key="1">
    <source>
        <dbReference type="SAM" id="Phobius"/>
    </source>
</evidence>
<evidence type="ECO:0000313" key="2">
    <source>
        <dbReference type="EMBL" id="EAY20089.1"/>
    </source>
</evidence>
<dbReference type="Gene3D" id="1.25.40.20">
    <property type="entry name" value="Ankyrin repeat-containing domain"/>
    <property type="match status" value="1"/>
</dbReference>
<dbReference type="Proteomes" id="UP000001542">
    <property type="component" value="Unassembled WGS sequence"/>
</dbReference>
<reference evidence="2" key="1">
    <citation type="submission" date="2006-10" db="EMBL/GenBank/DDBJ databases">
        <authorList>
            <person name="Amadeo P."/>
            <person name="Zhao Q."/>
            <person name="Wortman J."/>
            <person name="Fraser-Liggett C."/>
            <person name="Carlton J."/>
        </authorList>
    </citation>
    <scope>NUCLEOTIDE SEQUENCE</scope>
    <source>
        <strain evidence="2">G3</strain>
    </source>
</reference>
<organism evidence="2 3">
    <name type="scientific">Trichomonas vaginalis (strain ATCC PRA-98 / G3)</name>
    <dbReference type="NCBI Taxonomy" id="412133"/>
    <lineage>
        <taxon>Eukaryota</taxon>
        <taxon>Metamonada</taxon>
        <taxon>Parabasalia</taxon>
        <taxon>Trichomonadida</taxon>
        <taxon>Trichomonadidae</taxon>
        <taxon>Trichomonas</taxon>
    </lineage>
</organism>
<keyword evidence="3" id="KW-1185">Reference proteome</keyword>
<dbReference type="VEuPathDB" id="TrichDB:TVAGG3_0302970"/>
<dbReference type="PANTHER" id="PTHR24159">
    <property type="match status" value="1"/>
</dbReference>
<dbReference type="AlphaFoldDB" id="A2DHP1"/>
<sequence length="181" mass="20934">MKEEEILNLYPAESPLYYIAWDKVDDLKSKFPEFDINQTINNEITSLDCAIKYGSESCFNHLKKSGANYTNNSEKYAVQGGNQNIFKQMIEEGKTFDKMINTALDYHNFEIAGYLKSKFGQFPNSVTGSMNFGNFNIVSYLLSNGADINKIEILFIFTFTIVLWDSLLFSYLSRFYRILYI</sequence>
<accession>A2DHP1</accession>